<name>A0A0W0WIL2_9GAMM</name>
<dbReference type="InterPro" id="IPR016181">
    <property type="entry name" value="Acyl_CoA_acyltransferase"/>
</dbReference>
<accession>A0A0W0WIL2</accession>
<dbReference type="CDD" id="cd04301">
    <property type="entry name" value="NAT_SF"/>
    <property type="match status" value="1"/>
</dbReference>
<dbReference type="GO" id="GO:0005737">
    <property type="term" value="C:cytoplasm"/>
    <property type="evidence" value="ECO:0007669"/>
    <property type="project" value="TreeGrafter"/>
</dbReference>
<proteinExistence type="predicted"/>
<dbReference type="InterPro" id="IPR000182">
    <property type="entry name" value="GNAT_dom"/>
</dbReference>
<dbReference type="PROSITE" id="PS51186">
    <property type="entry name" value="GNAT"/>
    <property type="match status" value="1"/>
</dbReference>
<comment type="caution">
    <text evidence="2">The sequence shown here is derived from an EMBL/GenBank/DDBJ whole genome shotgun (WGS) entry which is preliminary data.</text>
</comment>
<dbReference type="PANTHER" id="PTHR13538:SF4">
    <property type="entry name" value="N-ALPHA-ACETYLTRANSFERASE 80"/>
    <property type="match status" value="1"/>
</dbReference>
<dbReference type="AlphaFoldDB" id="A0A0W0WIL2"/>
<feature type="domain" description="N-acetyltransferase" evidence="1">
    <location>
        <begin position="34"/>
        <end position="186"/>
    </location>
</feature>
<dbReference type="PATRIC" id="fig|454.4.peg.490"/>
<dbReference type="EMBL" id="LNYH01000014">
    <property type="protein sequence ID" value="KTD32144.1"/>
    <property type="molecule type" value="Genomic_DNA"/>
</dbReference>
<dbReference type="GO" id="GO:1905502">
    <property type="term" value="F:acetyl-CoA binding"/>
    <property type="evidence" value="ECO:0007669"/>
    <property type="project" value="TreeGrafter"/>
</dbReference>
<evidence type="ECO:0000313" key="2">
    <source>
        <dbReference type="EMBL" id="KTD32144.1"/>
    </source>
</evidence>
<gene>
    <name evidence="2" type="ORF">Lisr_0467</name>
</gene>
<dbReference type="GO" id="GO:0008080">
    <property type="term" value="F:N-acetyltransferase activity"/>
    <property type="evidence" value="ECO:0007669"/>
    <property type="project" value="InterPro"/>
</dbReference>
<organism evidence="2 3">
    <name type="scientific">Legionella israelensis</name>
    <dbReference type="NCBI Taxonomy" id="454"/>
    <lineage>
        <taxon>Bacteria</taxon>
        <taxon>Pseudomonadati</taxon>
        <taxon>Pseudomonadota</taxon>
        <taxon>Gammaproteobacteria</taxon>
        <taxon>Legionellales</taxon>
        <taxon>Legionellaceae</taxon>
        <taxon>Legionella</taxon>
    </lineage>
</organism>
<sequence length="191" mass="21879">MRKNCIDKNRFTLIARITHNSSNGLAKGDKMIKIDFLKNHPHIIPSLAQIWHKVLGSIWMPDKSIEDVEQCFFSHLNDGQMPLTFVAFHHNKPVGMCSLRENDGIRSDLTPWLASLVVDSDYQKRGIGKLLMDSTKQKAKQLGFAELFLFAFAPKVCAYYEKLEWEKIAMDQFAEHPVTVMKTLLTDKNEA</sequence>
<evidence type="ECO:0000313" key="3">
    <source>
        <dbReference type="Proteomes" id="UP000054761"/>
    </source>
</evidence>
<dbReference type="SUPFAM" id="SSF55729">
    <property type="entry name" value="Acyl-CoA N-acyltransferases (Nat)"/>
    <property type="match status" value="1"/>
</dbReference>
<keyword evidence="3" id="KW-1185">Reference proteome</keyword>
<dbReference type="InterPro" id="IPR039840">
    <property type="entry name" value="NAA80"/>
</dbReference>
<dbReference type="Pfam" id="PF00583">
    <property type="entry name" value="Acetyltransf_1"/>
    <property type="match status" value="1"/>
</dbReference>
<dbReference type="Gene3D" id="3.40.630.30">
    <property type="match status" value="1"/>
</dbReference>
<reference evidence="2 3" key="1">
    <citation type="submission" date="2015-11" db="EMBL/GenBank/DDBJ databases">
        <title>Genomic analysis of 38 Legionella species identifies large and diverse effector repertoires.</title>
        <authorList>
            <person name="Burstein D."/>
            <person name="Amaro F."/>
            <person name="Zusman T."/>
            <person name="Lifshitz Z."/>
            <person name="Cohen O."/>
            <person name="Gilbert J.A."/>
            <person name="Pupko T."/>
            <person name="Shuman H.A."/>
            <person name="Segal G."/>
        </authorList>
    </citation>
    <scope>NUCLEOTIDE SEQUENCE [LARGE SCALE GENOMIC DNA]</scope>
    <source>
        <strain evidence="2 3">Bercovier 4</strain>
    </source>
</reference>
<protein>
    <submittedName>
        <fullName evidence="2">GNAT family acetyltransferase</fullName>
    </submittedName>
</protein>
<evidence type="ECO:0000259" key="1">
    <source>
        <dbReference type="PROSITE" id="PS51186"/>
    </source>
</evidence>
<keyword evidence="2" id="KW-0808">Transferase</keyword>
<dbReference type="Proteomes" id="UP000054761">
    <property type="component" value="Unassembled WGS sequence"/>
</dbReference>
<dbReference type="PANTHER" id="PTHR13538">
    <property type="entry name" value="N-ACETYLTRANSFERASE 6"/>
    <property type="match status" value="1"/>
</dbReference>
<dbReference type="STRING" id="454.Lisr_0467"/>